<dbReference type="AlphaFoldDB" id="A0A4R6MEH4"/>
<keyword evidence="1" id="KW-0472">Membrane</keyword>
<dbReference type="PANTHER" id="PTHR10983">
    <property type="entry name" value="1-ACYLGLYCEROL-3-PHOSPHATE ACYLTRANSFERASE-RELATED"/>
    <property type="match status" value="1"/>
</dbReference>
<proteinExistence type="predicted"/>
<dbReference type="InterPro" id="IPR002123">
    <property type="entry name" value="Plipid/glycerol_acylTrfase"/>
</dbReference>
<organism evidence="3 4">
    <name type="scientific">Marinomonas balearica</name>
    <dbReference type="NCBI Taxonomy" id="491947"/>
    <lineage>
        <taxon>Bacteria</taxon>
        <taxon>Pseudomonadati</taxon>
        <taxon>Pseudomonadota</taxon>
        <taxon>Gammaproteobacteria</taxon>
        <taxon>Oceanospirillales</taxon>
        <taxon>Oceanospirillaceae</taxon>
        <taxon>Marinomonas</taxon>
    </lineage>
</organism>
<dbReference type="PANTHER" id="PTHR10983:SF16">
    <property type="entry name" value="LYSOCARDIOLIPIN ACYLTRANSFERASE 1"/>
    <property type="match status" value="1"/>
</dbReference>
<dbReference type="Pfam" id="PF01553">
    <property type="entry name" value="Acyltransferase"/>
    <property type="match status" value="1"/>
</dbReference>
<keyword evidence="1" id="KW-1133">Transmembrane helix</keyword>
<keyword evidence="3" id="KW-0808">Transferase</keyword>
<feature type="domain" description="Phospholipid/glycerol acyltransferase" evidence="2">
    <location>
        <begin position="86"/>
        <end position="228"/>
    </location>
</feature>
<protein>
    <submittedName>
        <fullName evidence="3">1-acyl-sn-glycerol-3-phosphate acyltransferase</fullName>
    </submittedName>
</protein>
<evidence type="ECO:0000313" key="4">
    <source>
        <dbReference type="Proteomes" id="UP000294656"/>
    </source>
</evidence>
<reference evidence="3 4" key="1">
    <citation type="submission" date="2019-03" db="EMBL/GenBank/DDBJ databases">
        <title>Genomic Encyclopedia of Type Strains, Phase III (KMG-III): the genomes of soil and plant-associated and newly described type strains.</title>
        <authorList>
            <person name="Whitman W."/>
        </authorList>
    </citation>
    <scope>NUCLEOTIDE SEQUENCE [LARGE SCALE GENOMIC DNA]</scope>
    <source>
        <strain evidence="3 4">CECT 7378</strain>
    </source>
</reference>
<name>A0A4R6MEH4_9GAMM</name>
<evidence type="ECO:0000313" key="3">
    <source>
        <dbReference type="EMBL" id="TDO99645.1"/>
    </source>
</evidence>
<dbReference type="RefSeq" id="WP_133502489.1">
    <property type="nucleotide sequence ID" value="NZ_SNXC01000009.1"/>
</dbReference>
<dbReference type="SUPFAM" id="SSF69593">
    <property type="entry name" value="Glycerol-3-phosphate (1)-acyltransferase"/>
    <property type="match status" value="1"/>
</dbReference>
<keyword evidence="4" id="KW-1185">Reference proteome</keyword>
<gene>
    <name evidence="3" type="ORF">DFP79_0632</name>
</gene>
<dbReference type="CDD" id="cd07990">
    <property type="entry name" value="LPLAT_LCLAT1-like"/>
    <property type="match status" value="1"/>
</dbReference>
<dbReference type="SMART" id="SM00563">
    <property type="entry name" value="PlsC"/>
    <property type="match status" value="1"/>
</dbReference>
<evidence type="ECO:0000256" key="1">
    <source>
        <dbReference type="SAM" id="Phobius"/>
    </source>
</evidence>
<accession>A0A4R6MEH4</accession>
<dbReference type="NCBIfam" id="NF010621">
    <property type="entry name" value="PRK14014.1"/>
    <property type="match status" value="1"/>
</dbReference>
<keyword evidence="1" id="KW-0812">Transmembrane</keyword>
<comment type="caution">
    <text evidence="3">The sequence shown here is derived from an EMBL/GenBank/DDBJ whole genome shotgun (WGS) entry which is preliminary data.</text>
</comment>
<dbReference type="OrthoDB" id="319710at2"/>
<dbReference type="EMBL" id="SNXC01000009">
    <property type="protein sequence ID" value="TDO99645.1"/>
    <property type="molecule type" value="Genomic_DNA"/>
</dbReference>
<dbReference type="GO" id="GO:0016746">
    <property type="term" value="F:acyltransferase activity"/>
    <property type="evidence" value="ECO:0007669"/>
    <property type="project" value="UniProtKB-KW"/>
</dbReference>
<sequence length="293" mass="33813">MLKTIFLGVVSAVVLALNTLLCFLPVLLLGVVKLCLPFPLVRKKSNQYLDATASLWISINNLVQRQMNCGKIEVNGVEGLVKNEWYMLIANHQSWVDILVLQRVLNQRIPFIKFFLKKELIWVPFIGLAWWALDFPFMRRFSHATLKKYPHLRGKDIEITKKACEKFKDSPVAVMNFLEGTRFTLQKYHNQQSPYVNLLKPKAGGLSFALNSMGGKVQKLLDITIVYPDGVPSFFDYLGGRVKQVKVYVREIRLHDGLIGDYHNDEFYKANFQAWVNALWYEKDKLMKINGKV</sequence>
<dbReference type="Proteomes" id="UP000294656">
    <property type="component" value="Unassembled WGS sequence"/>
</dbReference>
<evidence type="ECO:0000259" key="2">
    <source>
        <dbReference type="SMART" id="SM00563"/>
    </source>
</evidence>
<feature type="transmembrane region" description="Helical" evidence="1">
    <location>
        <begin position="6"/>
        <end position="36"/>
    </location>
</feature>
<keyword evidence="3" id="KW-0012">Acyltransferase</keyword>